<organism evidence="1 2">
    <name type="scientific">Romanomermis culicivorax</name>
    <name type="common">Nematode worm</name>
    <dbReference type="NCBI Taxonomy" id="13658"/>
    <lineage>
        <taxon>Eukaryota</taxon>
        <taxon>Metazoa</taxon>
        <taxon>Ecdysozoa</taxon>
        <taxon>Nematoda</taxon>
        <taxon>Enoplea</taxon>
        <taxon>Dorylaimia</taxon>
        <taxon>Mermithida</taxon>
        <taxon>Mermithoidea</taxon>
        <taxon>Mermithidae</taxon>
        <taxon>Romanomermis</taxon>
    </lineage>
</organism>
<dbReference type="WBParaSite" id="nRc.2.0.1.t04189-RA">
    <property type="protein sequence ID" value="nRc.2.0.1.t04189-RA"/>
    <property type="gene ID" value="nRc.2.0.1.g04189"/>
</dbReference>
<dbReference type="AlphaFoldDB" id="A0A915HR30"/>
<protein>
    <submittedName>
        <fullName evidence="2">Uncharacterized protein</fullName>
    </submittedName>
</protein>
<evidence type="ECO:0000313" key="1">
    <source>
        <dbReference type="Proteomes" id="UP000887565"/>
    </source>
</evidence>
<dbReference type="Proteomes" id="UP000887565">
    <property type="component" value="Unplaced"/>
</dbReference>
<sequence length="76" mass="8951">MDVFCRRFLDRKDEILFPSVPEYNDLFPSVPEYKNLQSFPTPSAENLDKSRTNLKDEADEVEDELLTSDCFLQPQY</sequence>
<evidence type="ECO:0000313" key="2">
    <source>
        <dbReference type="WBParaSite" id="nRc.2.0.1.t04189-RA"/>
    </source>
</evidence>
<accession>A0A915HR30</accession>
<reference evidence="2" key="1">
    <citation type="submission" date="2022-11" db="UniProtKB">
        <authorList>
            <consortium name="WormBaseParasite"/>
        </authorList>
    </citation>
    <scope>IDENTIFICATION</scope>
</reference>
<proteinExistence type="predicted"/>
<name>A0A915HR30_ROMCU</name>
<keyword evidence="1" id="KW-1185">Reference proteome</keyword>